<sequence length="370" mass="40216">MAREGRLTVGVEEEYLIVDAVSRATCAEGPLVADSAADELGARVGTEFTRFQVEARTDPHDCLLSLGEQVRAMRAATAVAAARHGVRAVSSGTPVLGELTPPPVTADPRYAASLARFRALNDEQSACACHVHVGLAERPVALRVSNHLRPWLPVLVAISANSPYWAGRDTGYASWRAMGWARWPAAGPPPFFHSPAHFDDLLGRLRDSGAIMDSAGVYWDVRPSHHLPTVEVRVADAATTPGETQLFAALVRGLVDTAVEAIAAGEPDPDPEPEILRTAYWRAARDGLSGHAVDPHTARLQPTRTRVVHLLAHIRDAARRNGDHDLIEREWLELAERGCGADRQRAVRRVRGRLTDVVDHLTLTATHARQ</sequence>
<dbReference type="GO" id="GO:0005524">
    <property type="term" value="F:ATP binding"/>
    <property type="evidence" value="ECO:0007669"/>
    <property type="project" value="UniProtKB-KW"/>
</dbReference>
<name>A0A4R7W385_9PSEU</name>
<comment type="function">
    <text evidence="5">ATP-dependent carboxylate-amine ligase which exhibits weak glutamate--cysteine ligase activity.</text>
</comment>
<dbReference type="GO" id="GO:0004357">
    <property type="term" value="F:glutamate-cysteine ligase activity"/>
    <property type="evidence" value="ECO:0007669"/>
    <property type="project" value="UniProtKB-EC"/>
</dbReference>
<comment type="catalytic activity">
    <reaction evidence="4 5">
        <text>L-cysteine + L-glutamate + ATP = gamma-L-glutamyl-L-cysteine + ADP + phosphate + H(+)</text>
        <dbReference type="Rhea" id="RHEA:13285"/>
        <dbReference type="ChEBI" id="CHEBI:15378"/>
        <dbReference type="ChEBI" id="CHEBI:29985"/>
        <dbReference type="ChEBI" id="CHEBI:30616"/>
        <dbReference type="ChEBI" id="CHEBI:35235"/>
        <dbReference type="ChEBI" id="CHEBI:43474"/>
        <dbReference type="ChEBI" id="CHEBI:58173"/>
        <dbReference type="ChEBI" id="CHEBI:456216"/>
        <dbReference type="EC" id="6.3.2.2"/>
    </reaction>
</comment>
<keyword evidence="1 5" id="KW-0436">Ligase</keyword>
<dbReference type="Proteomes" id="UP000294927">
    <property type="component" value="Unassembled WGS sequence"/>
</dbReference>
<evidence type="ECO:0000256" key="5">
    <source>
        <dbReference type="HAMAP-Rule" id="MF_01609"/>
    </source>
</evidence>
<dbReference type="Pfam" id="PF04107">
    <property type="entry name" value="GCS2"/>
    <property type="match status" value="1"/>
</dbReference>
<comment type="similarity">
    <text evidence="5">Belongs to the glutamate--cysteine ligase type 2 family. YbdK subfamily.</text>
</comment>
<dbReference type="GO" id="GO:0042398">
    <property type="term" value="P:modified amino acid biosynthetic process"/>
    <property type="evidence" value="ECO:0007669"/>
    <property type="project" value="InterPro"/>
</dbReference>
<proteinExistence type="inferred from homology"/>
<dbReference type="HAMAP" id="MF_01609">
    <property type="entry name" value="Glu_cys_ligase_2"/>
    <property type="match status" value="1"/>
</dbReference>
<dbReference type="Gene3D" id="3.30.590.20">
    <property type="match status" value="1"/>
</dbReference>
<dbReference type="OrthoDB" id="9803842at2"/>
<dbReference type="PANTHER" id="PTHR36510">
    <property type="entry name" value="GLUTAMATE--CYSTEINE LIGASE 2-RELATED"/>
    <property type="match status" value="1"/>
</dbReference>
<dbReference type="NCBIfam" id="TIGR02050">
    <property type="entry name" value="gshA_cyan_rel"/>
    <property type="match status" value="1"/>
</dbReference>
<evidence type="ECO:0000256" key="3">
    <source>
        <dbReference type="ARBA" id="ARBA00022840"/>
    </source>
</evidence>
<keyword evidence="2 5" id="KW-0547">Nucleotide-binding</keyword>
<organism evidence="6 7">
    <name type="scientific">Actinophytocola oryzae</name>
    <dbReference type="NCBI Taxonomy" id="502181"/>
    <lineage>
        <taxon>Bacteria</taxon>
        <taxon>Bacillati</taxon>
        <taxon>Actinomycetota</taxon>
        <taxon>Actinomycetes</taxon>
        <taxon>Pseudonocardiales</taxon>
        <taxon>Pseudonocardiaceae</taxon>
    </lineage>
</organism>
<evidence type="ECO:0000256" key="1">
    <source>
        <dbReference type="ARBA" id="ARBA00022598"/>
    </source>
</evidence>
<dbReference type="EMBL" id="SOCP01000002">
    <property type="protein sequence ID" value="TDV56057.1"/>
    <property type="molecule type" value="Genomic_DNA"/>
</dbReference>
<dbReference type="SUPFAM" id="SSF55931">
    <property type="entry name" value="Glutamine synthetase/guanido kinase"/>
    <property type="match status" value="1"/>
</dbReference>
<keyword evidence="3 5" id="KW-0067">ATP-binding</keyword>
<evidence type="ECO:0000313" key="6">
    <source>
        <dbReference type="EMBL" id="TDV56057.1"/>
    </source>
</evidence>
<dbReference type="AlphaFoldDB" id="A0A4R7W385"/>
<dbReference type="InterPro" id="IPR011793">
    <property type="entry name" value="YbdK"/>
</dbReference>
<evidence type="ECO:0000256" key="2">
    <source>
        <dbReference type="ARBA" id="ARBA00022741"/>
    </source>
</evidence>
<evidence type="ECO:0000256" key="4">
    <source>
        <dbReference type="ARBA" id="ARBA00048819"/>
    </source>
</evidence>
<protein>
    <recommendedName>
        <fullName evidence="5">Putative glutamate--cysteine ligase 2</fullName>
        <ecNumber evidence="5">6.3.2.2</ecNumber>
    </recommendedName>
    <alternativeName>
        <fullName evidence="5">Gamma-glutamylcysteine synthetase 2</fullName>
        <shortName evidence="5">GCS 2</shortName>
        <shortName evidence="5">Gamma-GCS 2</shortName>
    </alternativeName>
</protein>
<dbReference type="InterPro" id="IPR006336">
    <property type="entry name" value="GCS2"/>
</dbReference>
<keyword evidence="7" id="KW-1185">Reference proteome</keyword>
<reference evidence="6 7" key="1">
    <citation type="submission" date="2019-03" db="EMBL/GenBank/DDBJ databases">
        <title>Genomic Encyclopedia of Archaeal and Bacterial Type Strains, Phase II (KMG-II): from individual species to whole genera.</title>
        <authorList>
            <person name="Goeker M."/>
        </authorList>
    </citation>
    <scope>NUCLEOTIDE SEQUENCE [LARGE SCALE GENOMIC DNA]</scope>
    <source>
        <strain evidence="6 7">DSM 45499</strain>
    </source>
</reference>
<gene>
    <name evidence="6" type="ORF">CLV71_102118</name>
</gene>
<evidence type="ECO:0000313" key="7">
    <source>
        <dbReference type="Proteomes" id="UP000294927"/>
    </source>
</evidence>
<comment type="caution">
    <text evidence="6">The sequence shown here is derived from an EMBL/GenBank/DDBJ whole genome shotgun (WGS) entry which is preliminary data.</text>
</comment>
<accession>A0A4R7W385</accession>
<dbReference type="InterPro" id="IPR014746">
    <property type="entry name" value="Gln_synth/guanido_kin_cat_dom"/>
</dbReference>
<dbReference type="PANTHER" id="PTHR36510:SF1">
    <property type="entry name" value="GLUTAMATE--CYSTEINE LIGASE 2-RELATED"/>
    <property type="match status" value="1"/>
</dbReference>
<dbReference type="NCBIfam" id="NF010041">
    <property type="entry name" value="PRK13517.1-1"/>
    <property type="match status" value="1"/>
</dbReference>
<dbReference type="InterPro" id="IPR050141">
    <property type="entry name" value="GCL_type2/YbdK_subfam"/>
</dbReference>
<dbReference type="RefSeq" id="WP_133901349.1">
    <property type="nucleotide sequence ID" value="NZ_SOCP01000002.1"/>
</dbReference>
<dbReference type="EC" id="6.3.2.2" evidence="5"/>